<evidence type="ECO:0000313" key="1">
    <source>
        <dbReference type="EMBL" id="CAI9732672.1"/>
    </source>
</evidence>
<dbReference type="EMBL" id="OX597827">
    <property type="protein sequence ID" value="CAI9732672.1"/>
    <property type="molecule type" value="Genomic_DNA"/>
</dbReference>
<accession>A0AA36BFD7</accession>
<dbReference type="AlphaFoldDB" id="A0AA36BFD7"/>
<gene>
    <name evidence="1" type="ORF">OCTVUL_1B014599</name>
</gene>
<keyword evidence="2" id="KW-1185">Reference proteome</keyword>
<proteinExistence type="predicted"/>
<reference evidence="1" key="1">
    <citation type="submission" date="2023-08" db="EMBL/GenBank/DDBJ databases">
        <authorList>
            <person name="Alioto T."/>
            <person name="Alioto T."/>
            <person name="Gomez Garrido J."/>
        </authorList>
    </citation>
    <scope>NUCLEOTIDE SEQUENCE</scope>
</reference>
<sequence>MHRARRDRGIFELSDQSLRGQARAIRKNEWLSPVELESIKTLVLRDGKTNSERKDEEENADSETIAVELREENKHEAKIMDQESDERTEEQISILSEIVDIWTSDEQRFHTGFKKVDRNSMNDITDDIRNGNITDTNNLINAISIFVARKLSLKANAIEIGIHSKYQMIISYLAVNSPQSKPDE</sequence>
<dbReference type="Proteomes" id="UP001162480">
    <property type="component" value="Chromosome 14"/>
</dbReference>
<organism evidence="1 2">
    <name type="scientific">Octopus vulgaris</name>
    <name type="common">Common octopus</name>
    <dbReference type="NCBI Taxonomy" id="6645"/>
    <lineage>
        <taxon>Eukaryota</taxon>
        <taxon>Metazoa</taxon>
        <taxon>Spiralia</taxon>
        <taxon>Lophotrochozoa</taxon>
        <taxon>Mollusca</taxon>
        <taxon>Cephalopoda</taxon>
        <taxon>Coleoidea</taxon>
        <taxon>Octopodiformes</taxon>
        <taxon>Octopoda</taxon>
        <taxon>Incirrata</taxon>
        <taxon>Octopodidae</taxon>
        <taxon>Octopus</taxon>
    </lineage>
</organism>
<evidence type="ECO:0000313" key="2">
    <source>
        <dbReference type="Proteomes" id="UP001162480"/>
    </source>
</evidence>
<name>A0AA36BFD7_OCTVU</name>
<protein>
    <submittedName>
        <fullName evidence="1">Uncharacterized protein</fullName>
    </submittedName>
</protein>